<evidence type="ECO:0000259" key="16">
    <source>
        <dbReference type="PROSITE" id="PS50172"/>
    </source>
</evidence>
<dbReference type="Gene3D" id="3.40.50.10190">
    <property type="entry name" value="BRCT domain"/>
    <property type="match status" value="1"/>
</dbReference>
<dbReference type="PANTHER" id="PTHR23389">
    <property type="entry name" value="CHROMOSOME TRANSMISSION FIDELITY FACTOR 18"/>
    <property type="match status" value="1"/>
</dbReference>
<dbReference type="FunFam" id="2.40.50.140:FF:000012">
    <property type="entry name" value="DNA ligase"/>
    <property type="match status" value="1"/>
</dbReference>
<evidence type="ECO:0000256" key="8">
    <source>
        <dbReference type="ARBA" id="ARBA00022833"/>
    </source>
</evidence>
<feature type="domain" description="BRCT" evidence="16">
    <location>
        <begin position="595"/>
        <end position="677"/>
    </location>
</feature>
<feature type="binding site" evidence="14">
    <location>
        <position position="137"/>
    </location>
    <ligand>
        <name>NAD(+)</name>
        <dbReference type="ChEBI" id="CHEBI:57540"/>
    </ligand>
</feature>
<dbReference type="InterPro" id="IPR013839">
    <property type="entry name" value="DNAligase_adenylation"/>
</dbReference>
<dbReference type="Pfam" id="PF12826">
    <property type="entry name" value="HHH_2"/>
    <property type="match status" value="1"/>
</dbReference>
<dbReference type="PIRSF" id="PIRSF001604">
    <property type="entry name" value="LigA"/>
    <property type="match status" value="1"/>
</dbReference>
<dbReference type="FunFam" id="3.30.470.30:FF:000001">
    <property type="entry name" value="DNA ligase"/>
    <property type="match status" value="1"/>
</dbReference>
<evidence type="ECO:0000256" key="6">
    <source>
        <dbReference type="ARBA" id="ARBA00022723"/>
    </source>
</evidence>
<dbReference type="NCBIfam" id="NF005932">
    <property type="entry name" value="PRK07956.1"/>
    <property type="match status" value="1"/>
</dbReference>
<keyword evidence="6 14" id="KW-0479">Metal-binding</keyword>
<accession>A0A0J8GX37</accession>
<evidence type="ECO:0000256" key="11">
    <source>
        <dbReference type="ARBA" id="ARBA00023204"/>
    </source>
</evidence>
<evidence type="ECO:0000256" key="7">
    <source>
        <dbReference type="ARBA" id="ARBA00022763"/>
    </source>
</evidence>
<proteinExistence type="inferred from homology"/>
<evidence type="ECO:0000313" key="17">
    <source>
        <dbReference type="EMBL" id="KMT65273.1"/>
    </source>
</evidence>
<dbReference type="SUPFAM" id="SSF56091">
    <property type="entry name" value="DNA ligase/mRNA capping enzyme, catalytic domain"/>
    <property type="match status" value="1"/>
</dbReference>
<dbReference type="STRING" id="1513271.XM47_09560"/>
<dbReference type="InterPro" id="IPR013840">
    <property type="entry name" value="DNAligase_N"/>
</dbReference>
<dbReference type="GO" id="GO:0006260">
    <property type="term" value="P:DNA replication"/>
    <property type="evidence" value="ECO:0007669"/>
    <property type="project" value="UniProtKB-KW"/>
</dbReference>
<dbReference type="Pfam" id="PF03120">
    <property type="entry name" value="OB_DNA_ligase"/>
    <property type="match status" value="1"/>
</dbReference>
<dbReference type="PROSITE" id="PS01056">
    <property type="entry name" value="DNA_LIGASE_N2"/>
    <property type="match status" value="1"/>
</dbReference>
<dbReference type="Gene3D" id="2.40.50.140">
    <property type="entry name" value="Nucleic acid-binding proteins"/>
    <property type="match status" value="1"/>
</dbReference>
<feature type="binding site" evidence="14">
    <location>
        <position position="114"/>
    </location>
    <ligand>
        <name>NAD(+)</name>
        <dbReference type="ChEBI" id="CHEBI:57540"/>
    </ligand>
</feature>
<feature type="binding site" evidence="14">
    <location>
        <position position="317"/>
    </location>
    <ligand>
        <name>NAD(+)</name>
        <dbReference type="ChEBI" id="CHEBI:57540"/>
    </ligand>
</feature>
<dbReference type="PANTHER" id="PTHR23389:SF9">
    <property type="entry name" value="DNA LIGASE"/>
    <property type="match status" value="1"/>
</dbReference>
<dbReference type="PROSITE" id="PS01055">
    <property type="entry name" value="DNA_LIGASE_N1"/>
    <property type="match status" value="1"/>
</dbReference>
<dbReference type="SMART" id="SM00292">
    <property type="entry name" value="BRCT"/>
    <property type="match status" value="1"/>
</dbReference>
<dbReference type="OrthoDB" id="9759736at2"/>
<evidence type="ECO:0000256" key="12">
    <source>
        <dbReference type="ARBA" id="ARBA00034005"/>
    </source>
</evidence>
<dbReference type="InterPro" id="IPR010994">
    <property type="entry name" value="RuvA_2-like"/>
</dbReference>
<keyword evidence="14" id="KW-0464">Manganese</keyword>
<feature type="binding site" evidence="14">
    <location>
        <begin position="33"/>
        <end position="37"/>
    </location>
    <ligand>
        <name>NAD(+)</name>
        <dbReference type="ChEBI" id="CHEBI:57540"/>
    </ligand>
</feature>
<dbReference type="Gene3D" id="1.10.150.20">
    <property type="entry name" value="5' to 3' exonuclease, C-terminal subdomain"/>
    <property type="match status" value="2"/>
</dbReference>
<keyword evidence="18" id="KW-1185">Reference proteome</keyword>
<dbReference type="InterPro" id="IPR041663">
    <property type="entry name" value="DisA/LigA_HHH"/>
</dbReference>
<comment type="caution">
    <text evidence="17">The sequence shown here is derived from an EMBL/GenBank/DDBJ whole genome shotgun (WGS) entry which is preliminary data.</text>
</comment>
<gene>
    <name evidence="14 17" type="primary">ligA</name>
    <name evidence="17" type="ORF">XM47_09560</name>
</gene>
<feature type="binding site" evidence="14">
    <location>
        <position position="412"/>
    </location>
    <ligand>
        <name>Zn(2+)</name>
        <dbReference type="ChEBI" id="CHEBI:29105"/>
    </ligand>
</feature>
<keyword evidence="11 14" id="KW-0234">DNA repair</keyword>
<dbReference type="AlphaFoldDB" id="A0A0J8GX37"/>
<keyword evidence="7 14" id="KW-0227">DNA damage</keyword>
<dbReference type="SUPFAM" id="SSF47781">
    <property type="entry name" value="RuvA domain 2-like"/>
    <property type="match status" value="1"/>
</dbReference>
<evidence type="ECO:0000256" key="10">
    <source>
        <dbReference type="ARBA" id="ARBA00023027"/>
    </source>
</evidence>
<feature type="binding site" evidence="14">
    <location>
        <begin position="82"/>
        <end position="83"/>
    </location>
    <ligand>
        <name>NAD(+)</name>
        <dbReference type="ChEBI" id="CHEBI:57540"/>
    </ligand>
</feature>
<evidence type="ECO:0000256" key="15">
    <source>
        <dbReference type="RuleBase" id="RU000618"/>
    </source>
</evidence>
<dbReference type="RefSeq" id="WP_048692013.1">
    <property type="nucleotide sequence ID" value="NZ_KQ130489.1"/>
</dbReference>
<comment type="catalytic activity">
    <reaction evidence="12 14 15">
        <text>NAD(+) + (deoxyribonucleotide)n-3'-hydroxyl + 5'-phospho-(deoxyribonucleotide)m = (deoxyribonucleotide)n+m + AMP + beta-nicotinamide D-nucleotide.</text>
        <dbReference type="EC" id="6.5.1.2"/>
    </reaction>
</comment>
<evidence type="ECO:0000256" key="5">
    <source>
        <dbReference type="ARBA" id="ARBA00022705"/>
    </source>
</evidence>
<dbReference type="SUPFAM" id="SSF52113">
    <property type="entry name" value="BRCT domain"/>
    <property type="match status" value="1"/>
</dbReference>
<evidence type="ECO:0000256" key="4">
    <source>
        <dbReference type="ARBA" id="ARBA00022598"/>
    </source>
</evidence>
<dbReference type="PATRIC" id="fig|1513271.3.peg.1943"/>
<dbReference type="Gene3D" id="6.20.10.30">
    <property type="match status" value="1"/>
</dbReference>
<dbReference type="HAMAP" id="MF_01588">
    <property type="entry name" value="DNA_ligase_A"/>
    <property type="match status" value="1"/>
</dbReference>
<comment type="cofactor">
    <cofactor evidence="14">
        <name>Mg(2+)</name>
        <dbReference type="ChEBI" id="CHEBI:18420"/>
    </cofactor>
    <cofactor evidence="14">
        <name>Mn(2+)</name>
        <dbReference type="ChEBI" id="CHEBI:29035"/>
    </cofactor>
</comment>
<protein>
    <recommendedName>
        <fullName evidence="3 14">DNA ligase</fullName>
        <ecNumber evidence="2 14">6.5.1.2</ecNumber>
    </recommendedName>
    <alternativeName>
        <fullName evidence="14">Polydeoxyribonucleotide synthase [NAD(+)]</fullName>
    </alternativeName>
</protein>
<dbReference type="NCBIfam" id="TIGR00575">
    <property type="entry name" value="dnlj"/>
    <property type="match status" value="1"/>
</dbReference>
<evidence type="ECO:0000256" key="3">
    <source>
        <dbReference type="ARBA" id="ARBA00013308"/>
    </source>
</evidence>
<feature type="binding site" evidence="14">
    <location>
        <position position="415"/>
    </location>
    <ligand>
        <name>Zn(2+)</name>
        <dbReference type="ChEBI" id="CHEBI:29105"/>
    </ligand>
</feature>
<dbReference type="GO" id="GO:0006281">
    <property type="term" value="P:DNA repair"/>
    <property type="evidence" value="ECO:0007669"/>
    <property type="project" value="UniProtKB-KW"/>
</dbReference>
<organism evidence="17 18">
    <name type="scientific">Catenovulum maritimum</name>
    <dbReference type="NCBI Taxonomy" id="1513271"/>
    <lineage>
        <taxon>Bacteria</taxon>
        <taxon>Pseudomonadati</taxon>
        <taxon>Pseudomonadota</taxon>
        <taxon>Gammaproteobacteria</taxon>
        <taxon>Alteromonadales</taxon>
        <taxon>Alteromonadaceae</taxon>
        <taxon>Catenovulum</taxon>
    </lineage>
</organism>
<dbReference type="InterPro" id="IPR036420">
    <property type="entry name" value="BRCT_dom_sf"/>
</dbReference>
<dbReference type="CDD" id="cd00114">
    <property type="entry name" value="LIGANc"/>
    <property type="match status" value="1"/>
</dbReference>
<keyword evidence="9 14" id="KW-0460">Magnesium</keyword>
<dbReference type="Proteomes" id="UP000037600">
    <property type="component" value="Unassembled WGS sequence"/>
</dbReference>
<dbReference type="InterPro" id="IPR012340">
    <property type="entry name" value="NA-bd_OB-fold"/>
</dbReference>
<evidence type="ECO:0000256" key="1">
    <source>
        <dbReference type="ARBA" id="ARBA00004067"/>
    </source>
</evidence>
<dbReference type="InterPro" id="IPR004150">
    <property type="entry name" value="NAD_DNA_ligase_OB"/>
</dbReference>
<keyword evidence="4 14" id="KW-0436">Ligase</keyword>
<comment type="similarity">
    <text evidence="13 14">Belongs to the NAD-dependent DNA ligase family. LigA subfamily.</text>
</comment>
<dbReference type="GO" id="GO:0005829">
    <property type="term" value="C:cytosol"/>
    <property type="evidence" value="ECO:0007669"/>
    <property type="project" value="TreeGrafter"/>
</dbReference>
<keyword evidence="5 14" id="KW-0235">DNA replication</keyword>
<dbReference type="GO" id="GO:0003911">
    <property type="term" value="F:DNA ligase (NAD+) activity"/>
    <property type="evidence" value="ECO:0007669"/>
    <property type="project" value="UniProtKB-UniRule"/>
</dbReference>
<dbReference type="InterPro" id="IPR018239">
    <property type="entry name" value="DNA_ligase_AS"/>
</dbReference>
<evidence type="ECO:0000256" key="2">
    <source>
        <dbReference type="ARBA" id="ARBA00012722"/>
    </source>
</evidence>
<dbReference type="PROSITE" id="PS50172">
    <property type="entry name" value="BRCT"/>
    <property type="match status" value="1"/>
</dbReference>
<evidence type="ECO:0000256" key="9">
    <source>
        <dbReference type="ARBA" id="ARBA00022842"/>
    </source>
</evidence>
<evidence type="ECO:0000256" key="14">
    <source>
        <dbReference type="HAMAP-Rule" id="MF_01588"/>
    </source>
</evidence>
<comment type="caution">
    <text evidence="14">Lacks conserved residue(s) required for the propagation of feature annotation.</text>
</comment>
<dbReference type="InterPro" id="IPR004149">
    <property type="entry name" value="Znf_DNAligase_C4"/>
</dbReference>
<keyword evidence="8 14" id="KW-0862">Zinc</keyword>
<dbReference type="Gene3D" id="3.30.470.30">
    <property type="entry name" value="DNA ligase/mRNA capping enzyme"/>
    <property type="match status" value="1"/>
</dbReference>
<dbReference type="SUPFAM" id="SSF50249">
    <property type="entry name" value="Nucleic acid-binding proteins"/>
    <property type="match status" value="1"/>
</dbReference>
<dbReference type="FunFam" id="1.10.150.20:FF:000006">
    <property type="entry name" value="DNA ligase"/>
    <property type="match status" value="1"/>
</dbReference>
<dbReference type="Pfam" id="PF00533">
    <property type="entry name" value="BRCT"/>
    <property type="match status" value="1"/>
</dbReference>
<dbReference type="EC" id="6.5.1.2" evidence="2 14"/>
<dbReference type="EMBL" id="LAZL01000012">
    <property type="protein sequence ID" value="KMT65273.1"/>
    <property type="molecule type" value="Genomic_DNA"/>
</dbReference>
<feature type="binding site" evidence="14">
    <location>
        <position position="174"/>
    </location>
    <ligand>
        <name>NAD(+)</name>
        <dbReference type="ChEBI" id="CHEBI:57540"/>
    </ligand>
</feature>
<feature type="binding site" evidence="14">
    <location>
        <position position="436"/>
    </location>
    <ligand>
        <name>Zn(2+)</name>
        <dbReference type="ChEBI" id="CHEBI:29105"/>
    </ligand>
</feature>
<sequence>MSETALEQIQQLRQELENYNYQYYVLDQPSVPDAEYDRLIKQLRELETAFPEYNSADSPSNKVGGKALSAFEQVTHILPMLSLDNAFTDEDLIAFEKRIFDRLKDTTQLEFSCEPKLDGLAVAILYKNGKLVQAATRGDGKVGENITENIKTIRCIPLKLRGNDIPAELEVRGEVFMPKAGFEKLNQTQIKRYEKTFANPRNAAAGSLRQLDSKITAQRPLSFYAYSVGHVVDDEAILAETHLGRLEQLKHWGMPVSEEVKLAKGSKELAEFYSQIGTKRNALPYEIDGVVYKVNSIELQQQLGFVARAPRWATSHKFPAQEEMTKVLDVEFQVGRTGAITPVARLEPVFVGGVTVSNATLHNADEIERLGIRVGDSVIIRRAGDVIPQVVSVVLAKREEQTTREIEFPTTCPVCDSHVERIENEAVTRCTGGLICQAQLTQAIIHFASRKALDVDGLGDKLVEVFVDKQMVKTPADLFKLVEIDVAMLDRMGQKSAKKLLNSLEKSKKTTLAKFIYSLGIREVGEATASNLANHFKTLAAIQAASYEQLIEVQDVGTIVAKHIQAFFAEPHNKAVVQDLIEQGIHWPEIEVKDESEQPLLGLTYVLTGTLTSMGRNDAKAHLQSLGAKVSGSVSAKTNYLVAGESAGSKLTKAQDLGVNVLTEDEMLALLKNLGAI</sequence>
<dbReference type="SMART" id="SM00532">
    <property type="entry name" value="LIGANc"/>
    <property type="match status" value="1"/>
</dbReference>
<evidence type="ECO:0000313" key="18">
    <source>
        <dbReference type="Proteomes" id="UP000037600"/>
    </source>
</evidence>
<dbReference type="InterPro" id="IPR001357">
    <property type="entry name" value="BRCT_dom"/>
</dbReference>
<dbReference type="InterPro" id="IPR001679">
    <property type="entry name" value="DNA_ligase"/>
</dbReference>
<dbReference type="CDD" id="cd17748">
    <property type="entry name" value="BRCT_DNA_ligase_like"/>
    <property type="match status" value="1"/>
</dbReference>
<dbReference type="Gene3D" id="1.10.287.610">
    <property type="entry name" value="Helix hairpin bin"/>
    <property type="match status" value="1"/>
</dbReference>
<dbReference type="Pfam" id="PF01653">
    <property type="entry name" value="DNA_ligase_aden"/>
    <property type="match status" value="1"/>
</dbReference>
<reference evidence="17 18" key="1">
    <citation type="submission" date="2015-04" db="EMBL/GenBank/DDBJ databases">
        <title>Draft Genome Sequence of the Novel Agar-Digesting Marine Bacterium Q1.</title>
        <authorList>
            <person name="Li Y."/>
            <person name="Li D."/>
            <person name="Chen G."/>
            <person name="Du Z."/>
        </authorList>
    </citation>
    <scope>NUCLEOTIDE SEQUENCE [LARGE SCALE GENOMIC DNA]</scope>
    <source>
        <strain evidence="17 18">Q1</strain>
    </source>
</reference>
<name>A0A0J8GX37_9ALTE</name>
<feature type="binding site" evidence="14">
    <location>
        <position position="293"/>
    </location>
    <ligand>
        <name>NAD(+)</name>
        <dbReference type="ChEBI" id="CHEBI:57540"/>
    </ligand>
</feature>
<feature type="active site" description="N6-AMP-lysine intermediate" evidence="14">
    <location>
        <position position="116"/>
    </location>
</feature>
<dbReference type="Pfam" id="PF03119">
    <property type="entry name" value="DNA_ligase_ZBD"/>
    <property type="match status" value="1"/>
</dbReference>
<comment type="function">
    <text evidence="1 14">DNA ligase that catalyzes the formation of phosphodiester linkages between 5'-phosphoryl and 3'-hydroxyl groups in double-stranded DNA using NAD as a coenzyme and as the energy source for the reaction. It is essential for DNA replication and repair of damaged DNA.</text>
</comment>
<evidence type="ECO:0000256" key="13">
    <source>
        <dbReference type="ARBA" id="ARBA00060881"/>
    </source>
</evidence>
<dbReference type="InterPro" id="IPR033136">
    <property type="entry name" value="DNA_ligase_CS"/>
</dbReference>
<dbReference type="GO" id="GO:0046872">
    <property type="term" value="F:metal ion binding"/>
    <property type="evidence" value="ECO:0007669"/>
    <property type="project" value="UniProtKB-KW"/>
</dbReference>
<dbReference type="FunFam" id="1.10.287.610:FF:000002">
    <property type="entry name" value="DNA ligase"/>
    <property type="match status" value="1"/>
</dbReference>
<dbReference type="FunFam" id="1.10.150.20:FF:000007">
    <property type="entry name" value="DNA ligase"/>
    <property type="match status" value="1"/>
</dbReference>
<keyword evidence="10 14" id="KW-0520">NAD</keyword>